<evidence type="ECO:0000256" key="8">
    <source>
        <dbReference type="ARBA" id="ARBA00039495"/>
    </source>
</evidence>
<proteinExistence type="inferred from homology"/>
<keyword evidence="14" id="KW-1185">Reference proteome</keyword>
<dbReference type="EC" id="6.1.1.19" evidence="2"/>
<evidence type="ECO:0000256" key="10">
    <source>
        <dbReference type="ARBA" id="ARBA00049595"/>
    </source>
</evidence>
<dbReference type="SUPFAM" id="SSF52374">
    <property type="entry name" value="Nucleotidylyl transferase"/>
    <property type="match status" value="1"/>
</dbReference>
<evidence type="ECO:0000256" key="2">
    <source>
        <dbReference type="ARBA" id="ARBA00012837"/>
    </source>
</evidence>
<dbReference type="PRINTS" id="PR01038">
    <property type="entry name" value="TRNASYNTHARG"/>
</dbReference>
<evidence type="ECO:0000256" key="9">
    <source>
        <dbReference type="ARBA" id="ARBA00049339"/>
    </source>
</evidence>
<evidence type="ECO:0000313" key="13">
    <source>
        <dbReference type="EMBL" id="KAL1131890.1"/>
    </source>
</evidence>
<keyword evidence="4 11" id="KW-0547">Nucleotide-binding</keyword>
<name>A0ABD0YL25_9HEMI</name>
<dbReference type="AlphaFoldDB" id="A0ABD0YL25"/>
<keyword evidence="6 11" id="KW-0648">Protein biosynthesis</keyword>
<keyword evidence="5 11" id="KW-0067">ATP-binding</keyword>
<dbReference type="GO" id="GO:0004814">
    <property type="term" value="F:arginine-tRNA ligase activity"/>
    <property type="evidence" value="ECO:0007669"/>
    <property type="project" value="UniProtKB-EC"/>
</dbReference>
<dbReference type="PANTHER" id="PTHR11956">
    <property type="entry name" value="ARGINYL-TRNA SYNTHETASE"/>
    <property type="match status" value="1"/>
</dbReference>
<dbReference type="SUPFAM" id="SSF47323">
    <property type="entry name" value="Anticodon-binding domain of a subclass of class I aminoacyl-tRNA synthetases"/>
    <property type="match status" value="1"/>
</dbReference>
<evidence type="ECO:0000256" key="6">
    <source>
        <dbReference type="ARBA" id="ARBA00022917"/>
    </source>
</evidence>
<dbReference type="PANTHER" id="PTHR11956:SF11">
    <property type="entry name" value="ARGININE--TRNA LIGASE, MITOCHONDRIAL-RELATED"/>
    <property type="match status" value="1"/>
</dbReference>
<evidence type="ECO:0000256" key="5">
    <source>
        <dbReference type="ARBA" id="ARBA00022840"/>
    </source>
</evidence>
<feature type="non-terminal residue" evidence="13">
    <location>
        <position position="1"/>
    </location>
</feature>
<comment type="catalytic activity">
    <reaction evidence="9">
        <text>tRNA(Arg) + L-arginine + ATP = L-arginyl-tRNA(Arg) + AMP + diphosphate</text>
        <dbReference type="Rhea" id="RHEA:20301"/>
        <dbReference type="Rhea" id="RHEA-COMP:9658"/>
        <dbReference type="Rhea" id="RHEA-COMP:9673"/>
        <dbReference type="ChEBI" id="CHEBI:30616"/>
        <dbReference type="ChEBI" id="CHEBI:32682"/>
        <dbReference type="ChEBI" id="CHEBI:33019"/>
        <dbReference type="ChEBI" id="CHEBI:78442"/>
        <dbReference type="ChEBI" id="CHEBI:78513"/>
        <dbReference type="ChEBI" id="CHEBI:456215"/>
        <dbReference type="EC" id="6.1.1.19"/>
    </reaction>
</comment>
<keyword evidence="3 11" id="KW-0436">Ligase</keyword>
<dbReference type="InterPro" id="IPR008909">
    <property type="entry name" value="DALR_anticod-bd"/>
</dbReference>
<evidence type="ECO:0000256" key="11">
    <source>
        <dbReference type="RuleBase" id="RU363038"/>
    </source>
</evidence>
<evidence type="ECO:0000256" key="7">
    <source>
        <dbReference type="ARBA" id="ARBA00023146"/>
    </source>
</evidence>
<dbReference type="Gene3D" id="3.40.50.620">
    <property type="entry name" value="HUPs"/>
    <property type="match status" value="1"/>
</dbReference>
<dbReference type="GO" id="GO:0005524">
    <property type="term" value="F:ATP binding"/>
    <property type="evidence" value="ECO:0007669"/>
    <property type="project" value="UniProtKB-KW"/>
</dbReference>
<dbReference type="Proteomes" id="UP001558652">
    <property type="component" value="Unassembled WGS sequence"/>
</dbReference>
<accession>A0ABD0YL25</accession>
<dbReference type="SMART" id="SM00836">
    <property type="entry name" value="DALR_1"/>
    <property type="match status" value="1"/>
</dbReference>
<protein>
    <recommendedName>
        <fullName evidence="8">Probable arginine--tRNA ligase, mitochondrial</fullName>
        <ecNumber evidence="2">6.1.1.19</ecNumber>
    </recommendedName>
</protein>
<dbReference type="InterPro" id="IPR014729">
    <property type="entry name" value="Rossmann-like_a/b/a_fold"/>
</dbReference>
<dbReference type="InterPro" id="IPR035684">
    <property type="entry name" value="ArgRS_core"/>
</dbReference>
<evidence type="ECO:0000256" key="1">
    <source>
        <dbReference type="ARBA" id="ARBA00005594"/>
    </source>
</evidence>
<evidence type="ECO:0000256" key="4">
    <source>
        <dbReference type="ARBA" id="ARBA00022741"/>
    </source>
</evidence>
<keyword evidence="7 11" id="KW-0030">Aminoacyl-tRNA synthetase</keyword>
<comment type="caution">
    <text evidence="13">The sequence shown here is derived from an EMBL/GenBank/DDBJ whole genome shotgun (WGS) entry which is preliminary data.</text>
</comment>
<dbReference type="GO" id="GO:0006412">
    <property type="term" value="P:translation"/>
    <property type="evidence" value="ECO:0007669"/>
    <property type="project" value="UniProtKB-KW"/>
</dbReference>
<dbReference type="InterPro" id="IPR001278">
    <property type="entry name" value="Arg-tRNA-ligase"/>
</dbReference>
<reference evidence="13 14" key="1">
    <citation type="submission" date="2024-07" db="EMBL/GenBank/DDBJ databases">
        <title>Chromosome-level genome assembly of the water stick insect Ranatra chinensis (Heteroptera: Nepidae).</title>
        <authorList>
            <person name="Liu X."/>
        </authorList>
    </citation>
    <scope>NUCLEOTIDE SEQUENCE [LARGE SCALE GENOMIC DNA]</scope>
    <source>
        <strain evidence="13">Cailab_2021Rc</strain>
        <tissue evidence="13">Muscle</tissue>
    </source>
</reference>
<feature type="domain" description="DALR anticodon binding" evidence="12">
    <location>
        <begin position="317"/>
        <end position="407"/>
    </location>
</feature>
<dbReference type="EMBL" id="JBFDAA010000006">
    <property type="protein sequence ID" value="KAL1131890.1"/>
    <property type="molecule type" value="Genomic_DNA"/>
</dbReference>
<evidence type="ECO:0000259" key="12">
    <source>
        <dbReference type="SMART" id="SM00836"/>
    </source>
</evidence>
<dbReference type="Pfam" id="PF00750">
    <property type="entry name" value="tRNA-synt_1d"/>
    <property type="match status" value="1"/>
</dbReference>
<gene>
    <name evidence="13" type="ORF">AAG570_011501</name>
</gene>
<evidence type="ECO:0000256" key="3">
    <source>
        <dbReference type="ARBA" id="ARBA00022598"/>
    </source>
</evidence>
<comment type="function">
    <text evidence="10">Catalyzes the attachment of arginine to tRNA(Arg) in a two-step reaction: arginine is first activated by ATP to form Arg-AMP and then transferred to the acceptor end of tRNA(Arg).</text>
</comment>
<sequence length="407" mass="45947">FSSPNIAKPFHFGHLRSTIIGNFIANLKDLTDNVIRLNYLGDWGTQIGFVKVGLDKLKINQIEGDPIKKLYEAYVYANKDESMLCEAKRAFTSLEQGDKEATGQWEKIRSFTIDHLRAIYEKFGVRFDEYAFESMYSARNIEPVFNLLEREGLLEQANGTLGVTVETFKPLTKSDGSSLYLGRDVAAALDRVKKHACDNILYVVDKSQSDHLNALQYIVSQILKKNIVLHVPFGRVIGMSTRRGTGIFLSDILDKAIDEMAFQQAKSPNTRTNDPDTTRILAVSSLIIYLLQHKRMRDFKFDWGEALRSAGDTGVKLQYTHSRLVSLEKKCGVDLPSEISPSCLNESVAIQLTIELFSNLISQALKILPIKGQSKDLGQQRLMLFHCSRKVLNNSMKILGIYPLQQM</sequence>
<dbReference type="InterPro" id="IPR009080">
    <property type="entry name" value="tRNAsynth_Ia_anticodon-bd"/>
</dbReference>
<dbReference type="Pfam" id="PF05746">
    <property type="entry name" value="DALR_1"/>
    <property type="match status" value="1"/>
</dbReference>
<organism evidence="13 14">
    <name type="scientific">Ranatra chinensis</name>
    <dbReference type="NCBI Taxonomy" id="642074"/>
    <lineage>
        <taxon>Eukaryota</taxon>
        <taxon>Metazoa</taxon>
        <taxon>Ecdysozoa</taxon>
        <taxon>Arthropoda</taxon>
        <taxon>Hexapoda</taxon>
        <taxon>Insecta</taxon>
        <taxon>Pterygota</taxon>
        <taxon>Neoptera</taxon>
        <taxon>Paraneoptera</taxon>
        <taxon>Hemiptera</taxon>
        <taxon>Heteroptera</taxon>
        <taxon>Panheteroptera</taxon>
        <taxon>Nepomorpha</taxon>
        <taxon>Nepidae</taxon>
        <taxon>Ranatrinae</taxon>
        <taxon>Ranatra</taxon>
    </lineage>
</organism>
<comment type="similarity">
    <text evidence="1 11">Belongs to the class-I aminoacyl-tRNA synthetase family.</text>
</comment>
<evidence type="ECO:0000313" key="14">
    <source>
        <dbReference type="Proteomes" id="UP001558652"/>
    </source>
</evidence>
<dbReference type="Gene3D" id="1.10.730.10">
    <property type="entry name" value="Isoleucyl-tRNA Synthetase, Domain 1"/>
    <property type="match status" value="1"/>
</dbReference>